<accession>A0A644ZMG1</accession>
<feature type="region of interest" description="Disordered" evidence="1">
    <location>
        <begin position="158"/>
        <end position="211"/>
    </location>
</feature>
<organism evidence="2">
    <name type="scientific">bioreactor metagenome</name>
    <dbReference type="NCBI Taxonomy" id="1076179"/>
    <lineage>
        <taxon>unclassified sequences</taxon>
        <taxon>metagenomes</taxon>
        <taxon>ecological metagenomes</taxon>
    </lineage>
</organism>
<comment type="caution">
    <text evidence="2">The sequence shown here is derived from an EMBL/GenBank/DDBJ whole genome shotgun (WGS) entry which is preliminary data.</text>
</comment>
<feature type="compositionally biased region" description="Basic and acidic residues" evidence="1">
    <location>
        <begin position="109"/>
        <end position="118"/>
    </location>
</feature>
<protein>
    <submittedName>
        <fullName evidence="2">Uncharacterized protein</fullName>
    </submittedName>
</protein>
<dbReference type="AlphaFoldDB" id="A0A644ZMG1"/>
<dbReference type="EMBL" id="VSSQ01009416">
    <property type="protein sequence ID" value="MPM41558.1"/>
    <property type="molecule type" value="Genomic_DNA"/>
</dbReference>
<evidence type="ECO:0000313" key="2">
    <source>
        <dbReference type="EMBL" id="MPM41558.1"/>
    </source>
</evidence>
<gene>
    <name evidence="2" type="ORF">SDC9_88213</name>
</gene>
<reference evidence="2" key="1">
    <citation type="submission" date="2019-08" db="EMBL/GenBank/DDBJ databases">
        <authorList>
            <person name="Kucharzyk K."/>
            <person name="Murdoch R.W."/>
            <person name="Higgins S."/>
            <person name="Loffler F."/>
        </authorList>
    </citation>
    <scope>NUCLEOTIDE SEQUENCE</scope>
</reference>
<proteinExistence type="predicted"/>
<evidence type="ECO:0000256" key="1">
    <source>
        <dbReference type="SAM" id="MobiDB-lite"/>
    </source>
</evidence>
<sequence>MVNAVLHRPFPKEGDELLRVVDLADAVIEIQFAGTVPVVRSPPLVRFTKLPRLLRTERIRPCSGISVLQFRIMPSANSVTQSRSCAMWPLSFLIQACRKKPDYQSGKTAAERTGDGRNARKHLRGMPPGRYGPDELLRVEAAFSDAWARRAQRYAAHSKITAEPDDTGNRDGHSGMQPCSSVLELRKTVGSSQTAGDFRQFPYRTKDPHSK</sequence>
<feature type="region of interest" description="Disordered" evidence="1">
    <location>
        <begin position="104"/>
        <end position="131"/>
    </location>
</feature>
<name>A0A644ZMG1_9ZZZZ</name>